<sequence>MRIIDANFTLYASRLRETLGDAQSMIHISTDLWTSPHRHGMLAGYQNVDIASVPSNKSYHDKINR</sequence>
<dbReference type="AlphaFoldDB" id="A0A2V1DL42"/>
<accession>A0A2V1DL42</accession>
<dbReference type="Proteomes" id="UP000244855">
    <property type="component" value="Unassembled WGS sequence"/>
</dbReference>
<gene>
    <name evidence="1" type="ORF">DM02DRAFT_656872</name>
</gene>
<keyword evidence="2" id="KW-1185">Reference proteome</keyword>
<proteinExistence type="predicted"/>
<evidence type="ECO:0008006" key="3">
    <source>
        <dbReference type="Google" id="ProtNLM"/>
    </source>
</evidence>
<dbReference type="OrthoDB" id="3942700at2759"/>
<name>A0A2V1DL42_9PLEO</name>
<evidence type="ECO:0000313" key="1">
    <source>
        <dbReference type="EMBL" id="PVH98906.1"/>
    </source>
</evidence>
<evidence type="ECO:0000313" key="2">
    <source>
        <dbReference type="Proteomes" id="UP000244855"/>
    </source>
</evidence>
<reference evidence="1 2" key="1">
    <citation type="journal article" date="2018" name="Sci. Rep.">
        <title>Comparative genomics provides insights into the lifestyle and reveals functional heterogeneity of dark septate endophytic fungi.</title>
        <authorList>
            <person name="Knapp D.G."/>
            <person name="Nemeth J.B."/>
            <person name="Barry K."/>
            <person name="Hainaut M."/>
            <person name="Henrissat B."/>
            <person name="Johnson J."/>
            <person name="Kuo A."/>
            <person name="Lim J.H.P."/>
            <person name="Lipzen A."/>
            <person name="Nolan M."/>
            <person name="Ohm R.A."/>
            <person name="Tamas L."/>
            <person name="Grigoriev I.V."/>
            <person name="Spatafora J.W."/>
            <person name="Nagy L.G."/>
            <person name="Kovacs G.M."/>
        </authorList>
    </citation>
    <scope>NUCLEOTIDE SEQUENCE [LARGE SCALE GENOMIC DNA]</scope>
    <source>
        <strain evidence="1 2">DSE2036</strain>
    </source>
</reference>
<dbReference type="EMBL" id="KZ805403">
    <property type="protein sequence ID" value="PVH98906.1"/>
    <property type="molecule type" value="Genomic_DNA"/>
</dbReference>
<protein>
    <recommendedName>
        <fullName evidence="3">HAT C-terminal dimerisation domain-containing protein</fullName>
    </recommendedName>
</protein>
<organism evidence="1 2">
    <name type="scientific">Periconia macrospinosa</name>
    <dbReference type="NCBI Taxonomy" id="97972"/>
    <lineage>
        <taxon>Eukaryota</taxon>
        <taxon>Fungi</taxon>
        <taxon>Dikarya</taxon>
        <taxon>Ascomycota</taxon>
        <taxon>Pezizomycotina</taxon>
        <taxon>Dothideomycetes</taxon>
        <taxon>Pleosporomycetidae</taxon>
        <taxon>Pleosporales</taxon>
        <taxon>Massarineae</taxon>
        <taxon>Periconiaceae</taxon>
        <taxon>Periconia</taxon>
    </lineage>
</organism>